<evidence type="ECO:0000313" key="11">
    <source>
        <dbReference type="Proteomes" id="UP000419138"/>
    </source>
</evidence>
<dbReference type="AlphaFoldDB" id="A0A646KT64"/>
<accession>A0A646KT64</accession>
<dbReference type="PANTHER" id="PTHR30572:SF4">
    <property type="entry name" value="ABC TRANSPORTER PERMEASE YTRF"/>
    <property type="match status" value="1"/>
</dbReference>
<evidence type="ECO:0000256" key="1">
    <source>
        <dbReference type="ARBA" id="ARBA00004651"/>
    </source>
</evidence>
<comment type="caution">
    <text evidence="10">The sequence shown here is derived from an EMBL/GenBank/DDBJ whole genome shotgun (WGS) entry which is preliminary data.</text>
</comment>
<feature type="transmembrane region" description="Helical" evidence="7">
    <location>
        <begin position="278"/>
        <end position="303"/>
    </location>
</feature>
<keyword evidence="5 7" id="KW-0472">Membrane</keyword>
<dbReference type="EMBL" id="VCLA01000202">
    <property type="protein sequence ID" value="MQT05509.1"/>
    <property type="molecule type" value="Genomic_DNA"/>
</dbReference>
<dbReference type="Pfam" id="PF02687">
    <property type="entry name" value="FtsX"/>
    <property type="match status" value="1"/>
</dbReference>
<dbReference type="InterPro" id="IPR050250">
    <property type="entry name" value="Macrolide_Exporter_MacB"/>
</dbReference>
<feature type="transmembrane region" description="Helical" evidence="7">
    <location>
        <begin position="330"/>
        <end position="353"/>
    </location>
</feature>
<evidence type="ECO:0000256" key="3">
    <source>
        <dbReference type="ARBA" id="ARBA00022692"/>
    </source>
</evidence>
<feature type="transmembrane region" description="Helical" evidence="7">
    <location>
        <begin position="365"/>
        <end position="387"/>
    </location>
</feature>
<gene>
    <name evidence="10" type="ORF">FF041_37090</name>
</gene>
<keyword evidence="3 7" id="KW-0812">Transmembrane</keyword>
<name>A0A646KT64_STRJU</name>
<evidence type="ECO:0000259" key="8">
    <source>
        <dbReference type="Pfam" id="PF02687"/>
    </source>
</evidence>
<dbReference type="RefSeq" id="WP_153487211.1">
    <property type="nucleotide sequence ID" value="NZ_JBEPDZ010000071.1"/>
</dbReference>
<evidence type="ECO:0000313" key="10">
    <source>
        <dbReference type="EMBL" id="MQT05509.1"/>
    </source>
</evidence>
<sequence>MTLTAPPPGGGMHVADVARTASVGLRTRRMRAALSALGIAIGVAAMVAVLGLSASSQAGLLAEIDKLGTNLLRVSPGQTLTGEDAKLPEEAPAMIRRIGPVENVQSTGSTEASAYRNPYIPSANTNAIAVNAASLGLPGALRTSVSQGTYLNAATAKQPVAVLGATAAKRLGISRVHSGARIWVGGQWFYVTGILKSVRLTPEINSSVLVGWDAARKYLDFDGHPSTVYVRADTDQVTAVQGVLAATANPEKAEEVNVSQPSAALEARAATQSALNGLFLGLGAVALLVGGIGVANTMVISVLERRSEIGLRRALGATKGNILIQFLSEAVLLAAMGGAAGVALGGLATAVYAQIKGWATVVPMLAWGGGLIAAVVIGVLAGLLPALRAARLQPTEALRIA</sequence>
<feature type="domain" description="MacB-like periplasmic core" evidence="9">
    <location>
        <begin position="33"/>
        <end position="242"/>
    </location>
</feature>
<dbReference type="GO" id="GO:0005886">
    <property type="term" value="C:plasma membrane"/>
    <property type="evidence" value="ECO:0007669"/>
    <property type="project" value="UniProtKB-SubCell"/>
</dbReference>
<dbReference type="GO" id="GO:0022857">
    <property type="term" value="F:transmembrane transporter activity"/>
    <property type="evidence" value="ECO:0007669"/>
    <property type="project" value="TreeGrafter"/>
</dbReference>
<dbReference type="Pfam" id="PF12704">
    <property type="entry name" value="MacB_PCD"/>
    <property type="match status" value="1"/>
</dbReference>
<evidence type="ECO:0000256" key="4">
    <source>
        <dbReference type="ARBA" id="ARBA00022989"/>
    </source>
</evidence>
<feature type="domain" description="ABC3 transporter permease C-terminal" evidence="8">
    <location>
        <begin position="282"/>
        <end position="394"/>
    </location>
</feature>
<dbReference type="Proteomes" id="UP000419138">
    <property type="component" value="Unassembled WGS sequence"/>
</dbReference>
<keyword evidence="4 7" id="KW-1133">Transmembrane helix</keyword>
<feature type="transmembrane region" description="Helical" evidence="7">
    <location>
        <begin position="32"/>
        <end position="52"/>
    </location>
</feature>
<dbReference type="OrthoDB" id="9780560at2"/>
<comment type="similarity">
    <text evidence="6">Belongs to the ABC-4 integral membrane protein family.</text>
</comment>
<proteinExistence type="inferred from homology"/>
<evidence type="ECO:0000256" key="2">
    <source>
        <dbReference type="ARBA" id="ARBA00022475"/>
    </source>
</evidence>
<reference evidence="10 11" key="1">
    <citation type="submission" date="2019-05" db="EMBL/GenBank/DDBJ databases">
        <title>Comparative genomics and metabolomics analyses of clavulanic acid producing Streptomyces species provides insight into specialized metabolism and evolution of beta-lactam biosynthetic gene clusters.</title>
        <authorList>
            <person name="Moore M.A."/>
            <person name="Cruz-Morales P."/>
            <person name="Barona Gomez F."/>
            <person name="Kapil T."/>
        </authorList>
    </citation>
    <scope>NUCLEOTIDE SEQUENCE [LARGE SCALE GENOMIC DNA]</scope>
    <source>
        <strain evidence="10 11">NRRL 5741</strain>
    </source>
</reference>
<dbReference type="InterPro" id="IPR003838">
    <property type="entry name" value="ABC3_permease_C"/>
</dbReference>
<protein>
    <submittedName>
        <fullName evidence="10">ABC transporter permease</fullName>
    </submittedName>
</protein>
<dbReference type="PANTHER" id="PTHR30572">
    <property type="entry name" value="MEMBRANE COMPONENT OF TRANSPORTER-RELATED"/>
    <property type="match status" value="1"/>
</dbReference>
<keyword evidence="2" id="KW-1003">Cell membrane</keyword>
<evidence type="ECO:0000256" key="7">
    <source>
        <dbReference type="SAM" id="Phobius"/>
    </source>
</evidence>
<organism evidence="10 11">
    <name type="scientific">Streptomyces jumonjinensis</name>
    <dbReference type="NCBI Taxonomy" id="1945"/>
    <lineage>
        <taxon>Bacteria</taxon>
        <taxon>Bacillati</taxon>
        <taxon>Actinomycetota</taxon>
        <taxon>Actinomycetes</taxon>
        <taxon>Kitasatosporales</taxon>
        <taxon>Streptomycetaceae</taxon>
        <taxon>Streptomyces</taxon>
    </lineage>
</organism>
<comment type="subcellular location">
    <subcellularLocation>
        <location evidence="1">Cell membrane</location>
        <topology evidence="1">Multi-pass membrane protein</topology>
    </subcellularLocation>
</comment>
<evidence type="ECO:0000256" key="6">
    <source>
        <dbReference type="ARBA" id="ARBA00038076"/>
    </source>
</evidence>
<dbReference type="InterPro" id="IPR025857">
    <property type="entry name" value="MacB_PCD"/>
</dbReference>
<evidence type="ECO:0000259" key="9">
    <source>
        <dbReference type="Pfam" id="PF12704"/>
    </source>
</evidence>
<keyword evidence="11" id="KW-1185">Reference proteome</keyword>
<evidence type="ECO:0000256" key="5">
    <source>
        <dbReference type="ARBA" id="ARBA00023136"/>
    </source>
</evidence>